<evidence type="ECO:0000256" key="3">
    <source>
        <dbReference type="ARBA" id="ARBA00022737"/>
    </source>
</evidence>
<feature type="region of interest" description="Disordered" evidence="4">
    <location>
        <begin position="1"/>
        <end position="48"/>
    </location>
</feature>
<dbReference type="GO" id="GO:0048471">
    <property type="term" value="C:perinuclear region of cytoplasm"/>
    <property type="evidence" value="ECO:0007669"/>
    <property type="project" value="TreeGrafter"/>
</dbReference>
<evidence type="ECO:0000256" key="4">
    <source>
        <dbReference type="SAM" id="MobiDB-lite"/>
    </source>
</evidence>
<sequence length="270" mass="30200">MHPTTNKKKKRTISPSSSSVETFAETNSSATRITDQTEETRGGFSSPFTNSDNINGPFIDDIIFEILHFLDSLFIIQICMKISKQWRLVSFQIPLSLSFEFGFSKQVREPIKLLASCECLKNLTSLNLVDSGIDSEGVKYIADSECLKNLNSLDLSETLIDNEGVKCIATSEYLKNLTYLDLYNNGIDNEGVKYIAHSEWLKNLTSLDLNTNGISNEGVKYIANSAYLKNLTYLNLESNRIGDEGVEYMANIECLKEKVLNGNISKTSLL</sequence>
<evidence type="ECO:0000256" key="2">
    <source>
        <dbReference type="ARBA" id="ARBA00022614"/>
    </source>
</evidence>
<dbReference type="SUPFAM" id="SSF52047">
    <property type="entry name" value="RNI-like"/>
    <property type="match status" value="1"/>
</dbReference>
<dbReference type="InterPro" id="IPR006553">
    <property type="entry name" value="Leu-rich_rpt_Cys-con_subtyp"/>
</dbReference>
<dbReference type="Proteomes" id="UP000816034">
    <property type="component" value="Unassembled WGS sequence"/>
</dbReference>
<name>A0AA88GNP2_NAELO</name>
<keyword evidence="1" id="KW-0343">GTPase activation</keyword>
<dbReference type="GO" id="GO:0031267">
    <property type="term" value="F:small GTPase binding"/>
    <property type="evidence" value="ECO:0007669"/>
    <property type="project" value="TreeGrafter"/>
</dbReference>
<dbReference type="SMART" id="SM00368">
    <property type="entry name" value="LRR_RI"/>
    <property type="match status" value="3"/>
</dbReference>
<dbReference type="GO" id="GO:0006913">
    <property type="term" value="P:nucleocytoplasmic transport"/>
    <property type="evidence" value="ECO:0007669"/>
    <property type="project" value="TreeGrafter"/>
</dbReference>
<dbReference type="GO" id="GO:0005829">
    <property type="term" value="C:cytosol"/>
    <property type="evidence" value="ECO:0007669"/>
    <property type="project" value="TreeGrafter"/>
</dbReference>
<evidence type="ECO:0000313" key="6">
    <source>
        <dbReference type="Proteomes" id="UP000816034"/>
    </source>
</evidence>
<dbReference type="SMART" id="SM00365">
    <property type="entry name" value="LRR_SD22"/>
    <property type="match status" value="3"/>
</dbReference>
<keyword evidence="3" id="KW-0677">Repeat</keyword>
<dbReference type="GO" id="GO:0005634">
    <property type="term" value="C:nucleus"/>
    <property type="evidence" value="ECO:0007669"/>
    <property type="project" value="TreeGrafter"/>
</dbReference>
<proteinExistence type="predicted"/>
<feature type="compositionally biased region" description="Polar residues" evidence="4">
    <location>
        <begin position="13"/>
        <end position="34"/>
    </location>
</feature>
<dbReference type="Pfam" id="PF13516">
    <property type="entry name" value="LRR_6"/>
    <property type="match status" value="5"/>
</dbReference>
<dbReference type="SMART" id="SM00367">
    <property type="entry name" value="LRR_CC"/>
    <property type="match status" value="5"/>
</dbReference>
<gene>
    <name evidence="5" type="ORF">C9374_006259</name>
</gene>
<dbReference type="PANTHER" id="PTHR24113">
    <property type="entry name" value="RAN GTPASE-ACTIVATING PROTEIN 1"/>
    <property type="match status" value="1"/>
</dbReference>
<protein>
    <recommendedName>
        <fullName evidence="7">F-box domain-containing protein</fullName>
    </recommendedName>
</protein>
<dbReference type="AlphaFoldDB" id="A0AA88GNP2"/>
<dbReference type="GO" id="GO:0005096">
    <property type="term" value="F:GTPase activator activity"/>
    <property type="evidence" value="ECO:0007669"/>
    <property type="project" value="UniProtKB-KW"/>
</dbReference>
<dbReference type="InterPro" id="IPR001611">
    <property type="entry name" value="Leu-rich_rpt"/>
</dbReference>
<evidence type="ECO:0008006" key="7">
    <source>
        <dbReference type="Google" id="ProtNLM"/>
    </source>
</evidence>
<keyword evidence="2" id="KW-0433">Leucine-rich repeat</keyword>
<dbReference type="PANTHER" id="PTHR24113:SF12">
    <property type="entry name" value="RAN GTPASE-ACTIVATING PROTEIN 1"/>
    <property type="match status" value="1"/>
</dbReference>
<evidence type="ECO:0000313" key="5">
    <source>
        <dbReference type="EMBL" id="KAG2381270.1"/>
    </source>
</evidence>
<comment type="caution">
    <text evidence="5">The sequence shown here is derived from an EMBL/GenBank/DDBJ whole genome shotgun (WGS) entry which is preliminary data.</text>
</comment>
<accession>A0AA88GNP2</accession>
<keyword evidence="6" id="KW-1185">Reference proteome</keyword>
<dbReference type="InterPro" id="IPR032675">
    <property type="entry name" value="LRR_dom_sf"/>
</dbReference>
<reference evidence="5 6" key="1">
    <citation type="journal article" date="2018" name="BMC Genomics">
        <title>The genome of Naegleria lovaniensis, the basis for a comparative approach to unravel pathogenicity factors of the human pathogenic amoeba N. fowleri.</title>
        <authorList>
            <person name="Liechti N."/>
            <person name="Schurch N."/>
            <person name="Bruggmann R."/>
            <person name="Wittwer M."/>
        </authorList>
    </citation>
    <scope>NUCLEOTIDE SEQUENCE [LARGE SCALE GENOMIC DNA]</scope>
    <source>
        <strain evidence="5 6">ATCC 30569</strain>
    </source>
</reference>
<evidence type="ECO:0000256" key="1">
    <source>
        <dbReference type="ARBA" id="ARBA00022468"/>
    </source>
</evidence>
<dbReference type="InterPro" id="IPR027038">
    <property type="entry name" value="RanGap"/>
</dbReference>
<dbReference type="RefSeq" id="XP_044546950.1">
    <property type="nucleotide sequence ID" value="XM_044696099.1"/>
</dbReference>
<feature type="compositionally biased region" description="Basic residues" evidence="4">
    <location>
        <begin position="1"/>
        <end position="12"/>
    </location>
</feature>
<dbReference type="GeneID" id="68098713"/>
<dbReference type="Gene3D" id="3.80.10.10">
    <property type="entry name" value="Ribonuclease Inhibitor"/>
    <property type="match status" value="2"/>
</dbReference>
<organism evidence="5 6">
    <name type="scientific">Naegleria lovaniensis</name>
    <name type="common">Amoeba</name>
    <dbReference type="NCBI Taxonomy" id="51637"/>
    <lineage>
        <taxon>Eukaryota</taxon>
        <taxon>Discoba</taxon>
        <taxon>Heterolobosea</taxon>
        <taxon>Tetramitia</taxon>
        <taxon>Eutetramitia</taxon>
        <taxon>Vahlkampfiidae</taxon>
        <taxon>Naegleria</taxon>
    </lineage>
</organism>
<dbReference type="EMBL" id="PYSW02000027">
    <property type="protein sequence ID" value="KAG2381270.1"/>
    <property type="molecule type" value="Genomic_DNA"/>
</dbReference>